<reference evidence="1 2" key="1">
    <citation type="submission" date="2015-08" db="EMBL/GenBank/DDBJ databases">
        <authorList>
            <person name="Babu N.S."/>
            <person name="Beckwith C.J."/>
            <person name="Beseler K.G."/>
            <person name="Brison A."/>
            <person name="Carone J.V."/>
            <person name="Caskin T.P."/>
            <person name="Diamond M."/>
            <person name="Durham M.E."/>
            <person name="Foxe J.M."/>
            <person name="Go M."/>
            <person name="Henderson B.A."/>
            <person name="Jones I.B."/>
            <person name="McGettigan J.A."/>
            <person name="Micheletti S.J."/>
            <person name="Nasrallah M.E."/>
            <person name="Ortiz D."/>
            <person name="Piller C.R."/>
            <person name="Privatt S.R."/>
            <person name="Schneider S.L."/>
            <person name="Sharp S."/>
            <person name="Smith T.C."/>
            <person name="Stanton J.D."/>
            <person name="Ullery H.E."/>
            <person name="Wilson R.J."/>
            <person name="Serrano M.G."/>
            <person name="Buck G."/>
            <person name="Lee V."/>
            <person name="Wang Y."/>
            <person name="Carvalho R."/>
            <person name="Voegtly L."/>
            <person name="Shi R."/>
            <person name="Duckworth R."/>
            <person name="Johnson A."/>
            <person name="Loviza R."/>
            <person name="Walstead R."/>
            <person name="Shah Z."/>
            <person name="Kiflezghi M."/>
            <person name="Wade K."/>
            <person name="Ball S.L."/>
            <person name="Bradley K.W."/>
            <person name="Asai D.J."/>
            <person name="Bowman C.A."/>
            <person name="Russell D.A."/>
            <person name="Pope W.H."/>
            <person name="Jacobs-Sera D."/>
            <person name="Hendrix R.W."/>
            <person name="Hatfull G.F."/>
        </authorList>
    </citation>
    <scope>NUCLEOTIDE SEQUENCE [LARGE SCALE GENOMIC DNA]</scope>
    <source>
        <strain evidence="1 2">DSM 27648</strain>
    </source>
</reference>
<keyword evidence="2" id="KW-1185">Reference proteome</keyword>
<dbReference type="EMBL" id="CP012333">
    <property type="protein sequence ID" value="AKU95758.1"/>
    <property type="molecule type" value="Genomic_DNA"/>
</dbReference>
<name>A0A0K1PQG0_9BACT</name>
<dbReference type="KEGG" id="llu:AKJ09_02422"/>
<proteinExistence type="predicted"/>
<evidence type="ECO:0000313" key="1">
    <source>
        <dbReference type="EMBL" id="AKU95758.1"/>
    </source>
</evidence>
<dbReference type="Proteomes" id="UP000064967">
    <property type="component" value="Chromosome"/>
</dbReference>
<protein>
    <submittedName>
        <fullName evidence="1">Uncharacterized protein</fullName>
    </submittedName>
</protein>
<dbReference type="AlphaFoldDB" id="A0A0K1PQG0"/>
<evidence type="ECO:0000313" key="2">
    <source>
        <dbReference type="Proteomes" id="UP000064967"/>
    </source>
</evidence>
<accession>A0A0K1PQG0</accession>
<gene>
    <name evidence="1" type="ORF">AKJ09_02422</name>
</gene>
<organism evidence="1 2">
    <name type="scientific">Labilithrix luteola</name>
    <dbReference type="NCBI Taxonomy" id="1391654"/>
    <lineage>
        <taxon>Bacteria</taxon>
        <taxon>Pseudomonadati</taxon>
        <taxon>Myxococcota</taxon>
        <taxon>Polyangia</taxon>
        <taxon>Polyangiales</taxon>
        <taxon>Labilitrichaceae</taxon>
        <taxon>Labilithrix</taxon>
    </lineage>
</organism>
<sequence>MVMKRRSRCRIMTAVALGEVGERDPSWVPFATPLAGAILE</sequence>